<dbReference type="Pfam" id="PF04500">
    <property type="entry name" value="FLYWCH"/>
    <property type="match status" value="1"/>
</dbReference>
<dbReference type="OrthoDB" id="6159439at2759"/>
<evidence type="ECO:0000256" key="3">
    <source>
        <dbReference type="ARBA" id="ARBA00022833"/>
    </source>
</evidence>
<dbReference type="EMBL" id="LR824015">
    <property type="protein sequence ID" value="CAD0200283.1"/>
    <property type="molecule type" value="Genomic_DNA"/>
</dbReference>
<organism evidence="5 6">
    <name type="scientific">Chrysodeixis includens</name>
    <name type="common">Soybean looper</name>
    <name type="synonym">Pseudoplusia includens</name>
    <dbReference type="NCBI Taxonomy" id="689277"/>
    <lineage>
        <taxon>Eukaryota</taxon>
        <taxon>Metazoa</taxon>
        <taxon>Ecdysozoa</taxon>
        <taxon>Arthropoda</taxon>
        <taxon>Hexapoda</taxon>
        <taxon>Insecta</taxon>
        <taxon>Pterygota</taxon>
        <taxon>Neoptera</taxon>
        <taxon>Endopterygota</taxon>
        <taxon>Lepidoptera</taxon>
        <taxon>Glossata</taxon>
        <taxon>Ditrysia</taxon>
        <taxon>Noctuoidea</taxon>
        <taxon>Noctuidae</taxon>
        <taxon>Plusiinae</taxon>
        <taxon>Chrysodeixis</taxon>
    </lineage>
</organism>
<protein>
    <recommendedName>
        <fullName evidence="4">FLYWCH-type domain-containing protein</fullName>
    </recommendedName>
</protein>
<keyword evidence="1" id="KW-0479">Metal-binding</keyword>
<evidence type="ECO:0000259" key="4">
    <source>
        <dbReference type="Pfam" id="PF04500"/>
    </source>
</evidence>
<evidence type="ECO:0000313" key="5">
    <source>
        <dbReference type="EMBL" id="CAD0200283.1"/>
    </source>
</evidence>
<accession>A0A9N8Q0F7</accession>
<dbReference type="AlphaFoldDB" id="A0A9N8Q0F7"/>
<keyword evidence="6" id="KW-1185">Reference proteome</keyword>
<reference evidence="5" key="1">
    <citation type="submission" date="2021-12" db="EMBL/GenBank/DDBJ databases">
        <authorList>
            <person name="King R."/>
        </authorList>
    </citation>
    <scope>NUCLEOTIDE SEQUENCE</scope>
</reference>
<gene>
    <name evidence="5" type="ORF">CINC_LOCUS1970</name>
</gene>
<dbReference type="GO" id="GO:0008270">
    <property type="term" value="F:zinc ion binding"/>
    <property type="evidence" value="ECO:0007669"/>
    <property type="project" value="UniProtKB-KW"/>
</dbReference>
<name>A0A9N8Q0F7_CHRIL</name>
<dbReference type="Proteomes" id="UP001154114">
    <property type="component" value="Chromosome 12"/>
</dbReference>
<keyword evidence="3" id="KW-0862">Zinc</keyword>
<dbReference type="InterPro" id="IPR007588">
    <property type="entry name" value="Znf_FLYWCH"/>
</dbReference>
<sequence length="110" mass="12255">MNRKVGCAGVYYDWNFGPCYSAKAVSTGLYKCPCLRAAGARTCNNSNKVPVFGTSRYGKPMILVGSHKFWACGHSARLGKRWYCSWKKCRAVLFTKDDVIVKTNGEHNHG</sequence>
<dbReference type="Gene3D" id="2.20.25.240">
    <property type="match status" value="1"/>
</dbReference>
<evidence type="ECO:0000313" key="6">
    <source>
        <dbReference type="Proteomes" id="UP001154114"/>
    </source>
</evidence>
<proteinExistence type="predicted"/>
<evidence type="ECO:0000256" key="2">
    <source>
        <dbReference type="ARBA" id="ARBA00022771"/>
    </source>
</evidence>
<keyword evidence="2" id="KW-0863">Zinc-finger</keyword>
<evidence type="ECO:0000256" key="1">
    <source>
        <dbReference type="ARBA" id="ARBA00022723"/>
    </source>
</evidence>
<feature type="domain" description="FLYWCH-type" evidence="4">
    <location>
        <begin position="54"/>
        <end position="109"/>
    </location>
</feature>